<feature type="transmembrane region" description="Helical" evidence="2">
    <location>
        <begin position="94"/>
        <end position="113"/>
    </location>
</feature>
<evidence type="ECO:0000256" key="1">
    <source>
        <dbReference type="SAM" id="MobiDB-lite"/>
    </source>
</evidence>
<keyword evidence="2" id="KW-0812">Transmembrane</keyword>
<evidence type="ECO:0000313" key="3">
    <source>
        <dbReference type="EMBL" id="WZP16195.1"/>
    </source>
</evidence>
<dbReference type="EMBL" id="CP151657">
    <property type="protein sequence ID" value="WZP16195.1"/>
    <property type="molecule type" value="Genomic_DNA"/>
</dbReference>
<name>A0ABZ2ZWR9_9MICC</name>
<dbReference type="Proteomes" id="UP001448858">
    <property type="component" value="Chromosome"/>
</dbReference>
<feature type="transmembrane region" description="Helical" evidence="2">
    <location>
        <begin position="125"/>
        <end position="146"/>
    </location>
</feature>
<organism evidence="3 4">
    <name type="scientific">Arthrobacter citreus</name>
    <dbReference type="NCBI Taxonomy" id="1670"/>
    <lineage>
        <taxon>Bacteria</taxon>
        <taxon>Bacillati</taxon>
        <taxon>Actinomycetota</taxon>
        <taxon>Actinomycetes</taxon>
        <taxon>Micrococcales</taxon>
        <taxon>Micrococcaceae</taxon>
        <taxon>Arthrobacter</taxon>
    </lineage>
</organism>
<feature type="region of interest" description="Disordered" evidence="1">
    <location>
        <begin position="188"/>
        <end position="211"/>
    </location>
</feature>
<feature type="transmembrane region" description="Helical" evidence="2">
    <location>
        <begin position="64"/>
        <end position="82"/>
    </location>
</feature>
<gene>
    <name evidence="3" type="ORF">AAE021_00970</name>
</gene>
<sequence length="211" mass="22053">MIDALLRRPSGAGEFFADAVRLACLFSLMAALLWYGPVDVALFLLVLGGTLVSRSLEISRVFDGIYGLTLLTAAWSSVLDLYARVSWWDLPVHFAATGVIAAMTYLLLARLGAVPVPAPGPRPALRFAVPVLVLALGLGVSVLWELGEWWGNAFVDASINVGYTDTMGDLAAGGLGALLAGAFLGKASPAPQRRQPADAAADDAATASSRP</sequence>
<proteinExistence type="predicted"/>
<evidence type="ECO:0000313" key="4">
    <source>
        <dbReference type="Proteomes" id="UP001448858"/>
    </source>
</evidence>
<feature type="transmembrane region" description="Helical" evidence="2">
    <location>
        <begin position="166"/>
        <end position="185"/>
    </location>
</feature>
<feature type="transmembrane region" description="Helical" evidence="2">
    <location>
        <begin position="20"/>
        <end position="52"/>
    </location>
</feature>
<evidence type="ECO:0000256" key="2">
    <source>
        <dbReference type="SAM" id="Phobius"/>
    </source>
</evidence>
<dbReference type="InterPro" id="IPR014509">
    <property type="entry name" value="YjdF-like"/>
</dbReference>
<dbReference type="Pfam" id="PF09997">
    <property type="entry name" value="DUF2238"/>
    <property type="match status" value="1"/>
</dbReference>
<keyword evidence="4" id="KW-1185">Reference proteome</keyword>
<keyword evidence="2" id="KW-1133">Transmembrane helix</keyword>
<accession>A0ABZ2ZWR9</accession>
<protein>
    <recommendedName>
        <fullName evidence="5">DUF2238 domain-containing protein</fullName>
    </recommendedName>
</protein>
<keyword evidence="2" id="KW-0472">Membrane</keyword>
<dbReference type="RefSeq" id="WP_342023841.1">
    <property type="nucleotide sequence ID" value="NZ_CP151657.1"/>
</dbReference>
<reference evidence="3 4" key="1">
    <citation type="submission" date="2024-04" db="EMBL/GenBank/DDBJ databases">
        <title>Arthrobacter sp. from Plains bison fecal sample.</title>
        <authorList>
            <person name="Ruzzini A."/>
        </authorList>
    </citation>
    <scope>NUCLEOTIDE SEQUENCE [LARGE SCALE GENOMIC DNA]</scope>
    <source>
        <strain evidence="3 4">EINP1</strain>
    </source>
</reference>
<evidence type="ECO:0008006" key="5">
    <source>
        <dbReference type="Google" id="ProtNLM"/>
    </source>
</evidence>